<gene>
    <name evidence="2" type="ORF">HY220_01075</name>
</gene>
<dbReference type="AlphaFoldDB" id="A0A9D6LPF0"/>
<proteinExistence type="predicted"/>
<dbReference type="Proteomes" id="UP000808388">
    <property type="component" value="Unassembled WGS sequence"/>
</dbReference>
<feature type="transmembrane region" description="Helical" evidence="1">
    <location>
        <begin position="270"/>
        <end position="286"/>
    </location>
</feature>
<keyword evidence="1" id="KW-1133">Transmembrane helix</keyword>
<dbReference type="EMBL" id="JACQCQ010000002">
    <property type="protein sequence ID" value="MBI3627328.1"/>
    <property type="molecule type" value="Genomic_DNA"/>
</dbReference>
<name>A0A9D6LPF0_9BACT</name>
<accession>A0A9D6LPF0</accession>
<organism evidence="2 3">
    <name type="scientific">Candidatus Sungiibacteriota bacterium</name>
    <dbReference type="NCBI Taxonomy" id="2750080"/>
    <lineage>
        <taxon>Bacteria</taxon>
        <taxon>Candidatus Sungiibacteriota</taxon>
    </lineage>
</organism>
<evidence type="ECO:0000313" key="2">
    <source>
        <dbReference type="EMBL" id="MBI3627328.1"/>
    </source>
</evidence>
<evidence type="ECO:0000313" key="3">
    <source>
        <dbReference type="Proteomes" id="UP000808388"/>
    </source>
</evidence>
<keyword evidence="1" id="KW-0812">Transmembrane</keyword>
<feature type="transmembrane region" description="Helical" evidence="1">
    <location>
        <begin position="112"/>
        <end position="134"/>
    </location>
</feature>
<feature type="transmembrane region" description="Helical" evidence="1">
    <location>
        <begin position="248"/>
        <end position="264"/>
    </location>
</feature>
<feature type="transmembrane region" description="Helical" evidence="1">
    <location>
        <begin position="9"/>
        <end position="31"/>
    </location>
</feature>
<protein>
    <submittedName>
        <fullName evidence="2">Uncharacterized protein</fullName>
    </submittedName>
</protein>
<keyword evidence="1" id="KW-0472">Membrane</keyword>
<evidence type="ECO:0000256" key="1">
    <source>
        <dbReference type="SAM" id="Phobius"/>
    </source>
</evidence>
<sequence>MSSKIKEGVLAGLTIVASVGALFFGASHGLIYETGVLILISVLLYSCSTVLIPWSALGYAIPVIPVLVSLIWLPSQVGIAVAILAASVFAAFSWHFAKQEISIMLGTHSARILRAAIPSFLTAVSLLATVFYYVDHASPERVTLIPRTVFNLIFPYTQSLIQGALGVHFEVKANERVDDLLRQVIENESGRALVRAPRIKEQLIELGVIKAREDLSRQFGIAIAPNDSVGSLFYTIANKKADDLVRPYSRYLPIALSLGVFLTLKTASLLIYWFMIITVPGILWLARKAGVIRDISTTVTVTHYSL</sequence>
<reference evidence="2" key="1">
    <citation type="submission" date="2020-07" db="EMBL/GenBank/DDBJ databases">
        <title>Huge and variable diversity of episymbiotic CPR bacteria and DPANN archaea in groundwater ecosystems.</title>
        <authorList>
            <person name="He C.Y."/>
            <person name="Keren R."/>
            <person name="Whittaker M."/>
            <person name="Farag I.F."/>
            <person name="Doudna J."/>
            <person name="Cate J.H.D."/>
            <person name="Banfield J.F."/>
        </authorList>
    </citation>
    <scope>NUCLEOTIDE SEQUENCE</scope>
    <source>
        <strain evidence="2">NC_groundwater_972_Pr1_S-0.2um_49_27</strain>
    </source>
</reference>
<feature type="transmembrane region" description="Helical" evidence="1">
    <location>
        <begin position="66"/>
        <end position="92"/>
    </location>
</feature>
<comment type="caution">
    <text evidence="2">The sequence shown here is derived from an EMBL/GenBank/DDBJ whole genome shotgun (WGS) entry which is preliminary data.</text>
</comment>